<sequence length="386" mass="41806">MSIEASPTYNADPPAPTPASGNRAHYVFTTLYSLYFHLPSSFTITILNYAMSTAAKNQDQSRPSANQLKHLYWQAKNPPKDPNTSYKGKTVLVTGANTGIGYHAAVKFAALGASPLIIGVRTQEKGDATKASIIRETGNEDIVIIPGDLSTFYAVESFVAKLNAQAPKLDVALLNAGLAMPSFTKGPGGYEIALQVNVLSTTLMALLILPKLRQTAATNGASSHLTFTTSKGYQDVDESWFEPGQTLIGQLNSEAGWSDQRHYLMVKLATMLALKGVASRYNDNQVVINAACPGFCKTDLGRNFSLISKIMMSPIQYFVARTAEQGSRSLVSATSLGPESTGKLWHDDELLGASNLEDSARGVELYRETWDEILTILREHATSVDF</sequence>
<evidence type="ECO:0000313" key="2">
    <source>
        <dbReference type="Proteomes" id="UP001148629"/>
    </source>
</evidence>
<evidence type="ECO:0000313" key="1">
    <source>
        <dbReference type="EMBL" id="KAJ3539763.1"/>
    </source>
</evidence>
<comment type="caution">
    <text evidence="1">The sequence shown here is derived from an EMBL/GenBank/DDBJ whole genome shotgun (WGS) entry which is preliminary data.</text>
</comment>
<reference evidence="1" key="1">
    <citation type="submission" date="2022-08" db="EMBL/GenBank/DDBJ databases">
        <title>Genome Sequence of Fusarium decemcellulare.</title>
        <authorList>
            <person name="Buettner E."/>
        </authorList>
    </citation>
    <scope>NUCLEOTIDE SEQUENCE</scope>
    <source>
        <strain evidence="1">Babe19</strain>
    </source>
</reference>
<keyword evidence="2" id="KW-1185">Reference proteome</keyword>
<protein>
    <submittedName>
        <fullName evidence="1">Uncharacterized protein</fullName>
    </submittedName>
</protein>
<dbReference type="EMBL" id="JANRMS010000443">
    <property type="protein sequence ID" value="KAJ3539763.1"/>
    <property type="molecule type" value="Genomic_DNA"/>
</dbReference>
<proteinExistence type="predicted"/>
<dbReference type="Proteomes" id="UP001148629">
    <property type="component" value="Unassembled WGS sequence"/>
</dbReference>
<accession>A0ACC1SHJ1</accession>
<name>A0ACC1SHJ1_9HYPO</name>
<organism evidence="1 2">
    <name type="scientific">Fusarium decemcellulare</name>
    <dbReference type="NCBI Taxonomy" id="57161"/>
    <lineage>
        <taxon>Eukaryota</taxon>
        <taxon>Fungi</taxon>
        <taxon>Dikarya</taxon>
        <taxon>Ascomycota</taxon>
        <taxon>Pezizomycotina</taxon>
        <taxon>Sordariomycetes</taxon>
        <taxon>Hypocreomycetidae</taxon>
        <taxon>Hypocreales</taxon>
        <taxon>Nectriaceae</taxon>
        <taxon>Fusarium</taxon>
        <taxon>Fusarium decemcellulare species complex</taxon>
    </lineage>
</organism>
<gene>
    <name evidence="1" type="ORF">NM208_g5353</name>
</gene>